<gene>
    <name evidence="1" type="ORF">HP555_10160</name>
</gene>
<dbReference type="PANTHER" id="PTHR43293">
    <property type="entry name" value="ACETATE COA-TRANSFERASE YDIF"/>
    <property type="match status" value="1"/>
</dbReference>
<dbReference type="Pfam" id="PF01144">
    <property type="entry name" value="CoA_trans"/>
    <property type="match status" value="1"/>
</dbReference>
<accession>A0A7T6AR59</accession>
<keyword evidence="2" id="KW-1185">Reference proteome</keyword>
<dbReference type="RefSeq" id="WP_233249141.1">
    <property type="nucleotide sequence ID" value="NZ_CP054140.1"/>
</dbReference>
<reference evidence="1 2" key="1">
    <citation type="submission" date="2020-05" db="EMBL/GenBank/DDBJ databases">
        <title>Complete genome of Desulfobulbus oligotrophicus.</title>
        <authorList>
            <person name="Podar M."/>
        </authorList>
    </citation>
    <scope>NUCLEOTIDE SEQUENCE [LARGE SCALE GENOMIC DNA]</scope>
    <source>
        <strain evidence="1 2">Prop6</strain>
    </source>
</reference>
<dbReference type="GO" id="GO:0008410">
    <property type="term" value="F:CoA-transferase activity"/>
    <property type="evidence" value="ECO:0007669"/>
    <property type="project" value="InterPro"/>
</dbReference>
<organism evidence="1 2">
    <name type="scientific">Desulfobulbus oligotrophicus</name>
    <dbReference type="NCBI Taxonomy" id="1909699"/>
    <lineage>
        <taxon>Bacteria</taxon>
        <taxon>Pseudomonadati</taxon>
        <taxon>Thermodesulfobacteriota</taxon>
        <taxon>Desulfobulbia</taxon>
        <taxon>Desulfobulbales</taxon>
        <taxon>Desulfobulbaceae</taxon>
        <taxon>Desulfobulbus</taxon>
    </lineage>
</organism>
<dbReference type="SUPFAM" id="SSF100950">
    <property type="entry name" value="NagB/RpiA/CoA transferase-like"/>
    <property type="match status" value="1"/>
</dbReference>
<dbReference type="AlphaFoldDB" id="A0A7T6AR59"/>
<proteinExistence type="predicted"/>
<dbReference type="KEGG" id="dog:HP555_10160"/>
<protein>
    <submittedName>
        <fullName evidence="1">Acyl CoA--acetate/3-ketoacid CoA transferase subunit beta</fullName>
    </submittedName>
</protein>
<dbReference type="Proteomes" id="UP000596092">
    <property type="component" value="Chromosome"/>
</dbReference>
<evidence type="ECO:0000313" key="2">
    <source>
        <dbReference type="Proteomes" id="UP000596092"/>
    </source>
</evidence>
<dbReference type="InterPro" id="IPR037171">
    <property type="entry name" value="NagB/RpiA_transferase-like"/>
</dbReference>
<keyword evidence="1" id="KW-0808">Transferase</keyword>
<dbReference type="PANTHER" id="PTHR43293:SF3">
    <property type="entry name" value="CHOLESTEROL RING-CLEAVING HYDROLASE IPDB SUBUNIT"/>
    <property type="match status" value="1"/>
</dbReference>
<dbReference type="Gene3D" id="3.40.1080.10">
    <property type="entry name" value="Glutaconate Coenzyme A-transferase"/>
    <property type="match status" value="1"/>
</dbReference>
<evidence type="ECO:0000313" key="1">
    <source>
        <dbReference type="EMBL" id="QQG66200.1"/>
    </source>
</evidence>
<dbReference type="EMBL" id="CP054140">
    <property type="protein sequence ID" value="QQG66200.1"/>
    <property type="molecule type" value="Genomic_DNA"/>
</dbReference>
<sequence length="273" mass="30138">MMSNYASPEEYGLADLLCCAASQQVQDNEIVFAGTGLPMVAIMLAQKTHAPNLKLIFEAGTLDGRPPELPTSVGDARCETGASRSTGLFDTFSIAQRGYVDLGYLGGAEIDQYGNVNTTCIGNYLDPDLRLTGSGGNPDINSFARRTVFIMVHEKRRFVERVSYITSPGWRVKKWPGGEWVHRRELYGAAFRGGPSAVISTAGVFGFDEEDGHMYLETYHPGKTVDEIKELCQFDLDVSRVKGETAPPTKEELYFIHDVLDPDEIFIPRVKKA</sequence>
<dbReference type="SMART" id="SM00882">
    <property type="entry name" value="CoA_trans"/>
    <property type="match status" value="1"/>
</dbReference>
<dbReference type="InterPro" id="IPR004165">
    <property type="entry name" value="CoA_trans_fam_I"/>
</dbReference>
<name>A0A7T6AR59_9BACT</name>